<dbReference type="GO" id="GO:0016020">
    <property type="term" value="C:membrane"/>
    <property type="evidence" value="ECO:0007669"/>
    <property type="project" value="UniProtKB-SubCell"/>
</dbReference>
<evidence type="ECO:0000256" key="1">
    <source>
        <dbReference type="ARBA" id="ARBA00004167"/>
    </source>
</evidence>
<gene>
    <name evidence="8" type="ORF">I3679_015150</name>
</gene>
<name>A0ABD5LYU1_PROMI</name>
<dbReference type="AlphaFoldDB" id="A0ABD5LYU1"/>
<dbReference type="InterPro" id="IPR007156">
    <property type="entry name" value="MamQ_LemA"/>
</dbReference>
<sequence length="120" mass="13647">MTELRAKTQSSNNQEAKAAEDELSKIVSSGAINVAVENYPELKSDTIMANLQEEIVSTENKLSFAKRGYNRTLEQYRAFIASIPAVFIVKIFPSLVINKEYWRLDETAIKSEEARRINFD</sequence>
<feature type="transmembrane region" description="Helical" evidence="7">
    <location>
        <begin position="76"/>
        <end position="97"/>
    </location>
</feature>
<evidence type="ECO:0000256" key="4">
    <source>
        <dbReference type="ARBA" id="ARBA00022989"/>
    </source>
</evidence>
<comment type="similarity">
    <text evidence="2">Belongs to the LemA family.</text>
</comment>
<evidence type="ECO:0000256" key="7">
    <source>
        <dbReference type="SAM" id="Phobius"/>
    </source>
</evidence>
<evidence type="ECO:0000256" key="3">
    <source>
        <dbReference type="ARBA" id="ARBA00022692"/>
    </source>
</evidence>
<dbReference type="InterPro" id="IPR023353">
    <property type="entry name" value="LemA-like_dom_sf"/>
</dbReference>
<comment type="subcellular location">
    <subcellularLocation>
        <location evidence="1">Membrane</location>
        <topology evidence="1">Single-pass membrane protein</topology>
    </subcellularLocation>
</comment>
<keyword evidence="3 7" id="KW-0812">Transmembrane</keyword>
<dbReference type="EMBL" id="JADQCH020000002">
    <property type="protein sequence ID" value="MEY2344823.1"/>
    <property type="molecule type" value="Genomic_DNA"/>
</dbReference>
<evidence type="ECO:0000256" key="6">
    <source>
        <dbReference type="SAM" id="MobiDB-lite"/>
    </source>
</evidence>
<reference evidence="8" key="1">
    <citation type="submission" date="2021-05" db="EMBL/GenBank/DDBJ databases">
        <title>First report of NDM-5 and VEB-6 producing Proteus mirabilis isolated from blood of a sepsis patient in Kolkata, India.</title>
        <authorList>
            <person name="Halder G."/>
            <person name="Chaudhuri B."/>
            <person name="Dutta S."/>
        </authorList>
    </citation>
    <scope>NUCLEOTIDE SEQUENCE [LARGE SCALE GENOMIC DNA]</scope>
    <source>
        <strain evidence="8">7049</strain>
    </source>
</reference>
<evidence type="ECO:0000256" key="5">
    <source>
        <dbReference type="ARBA" id="ARBA00023136"/>
    </source>
</evidence>
<dbReference type="Gene3D" id="1.20.1440.20">
    <property type="entry name" value="LemA-like domain"/>
    <property type="match status" value="1"/>
</dbReference>
<comment type="caution">
    <text evidence="8">The sequence shown here is derived from an EMBL/GenBank/DDBJ whole genome shotgun (WGS) entry which is preliminary data.</text>
</comment>
<proteinExistence type="inferred from homology"/>
<feature type="region of interest" description="Disordered" evidence="6">
    <location>
        <begin position="1"/>
        <end position="20"/>
    </location>
</feature>
<protein>
    <submittedName>
        <fullName evidence="8">LemA family protein</fullName>
    </submittedName>
</protein>
<evidence type="ECO:0000313" key="8">
    <source>
        <dbReference type="EMBL" id="MEY2344823.1"/>
    </source>
</evidence>
<dbReference type="Pfam" id="PF04011">
    <property type="entry name" value="LemA"/>
    <property type="match status" value="1"/>
</dbReference>
<dbReference type="PANTHER" id="PTHR34478">
    <property type="entry name" value="PROTEIN LEMA"/>
    <property type="match status" value="1"/>
</dbReference>
<keyword evidence="4 7" id="KW-1133">Transmembrane helix</keyword>
<dbReference type="PANTHER" id="PTHR34478:SF2">
    <property type="entry name" value="MEMBRANE PROTEIN"/>
    <property type="match status" value="1"/>
</dbReference>
<dbReference type="SUPFAM" id="SSF140478">
    <property type="entry name" value="LemA-like"/>
    <property type="match status" value="1"/>
</dbReference>
<keyword evidence="5 7" id="KW-0472">Membrane</keyword>
<organism evidence="8">
    <name type="scientific">Proteus mirabilis</name>
    <dbReference type="NCBI Taxonomy" id="584"/>
    <lineage>
        <taxon>Bacteria</taxon>
        <taxon>Pseudomonadati</taxon>
        <taxon>Pseudomonadota</taxon>
        <taxon>Gammaproteobacteria</taxon>
        <taxon>Enterobacterales</taxon>
        <taxon>Morganellaceae</taxon>
        <taxon>Proteus</taxon>
    </lineage>
</organism>
<accession>A0ABD5LYU1</accession>
<evidence type="ECO:0000256" key="2">
    <source>
        <dbReference type="ARBA" id="ARBA00008854"/>
    </source>
</evidence>